<dbReference type="Pfam" id="PF13730">
    <property type="entry name" value="HTH_36"/>
    <property type="match status" value="1"/>
</dbReference>
<feature type="region of interest" description="Disordered" evidence="1">
    <location>
        <begin position="242"/>
        <end position="264"/>
    </location>
</feature>
<proteinExistence type="predicted"/>
<feature type="compositionally biased region" description="Low complexity" evidence="1">
    <location>
        <begin position="252"/>
        <end position="264"/>
    </location>
</feature>
<gene>
    <name evidence="2" type="ORF">Acife_2298</name>
</gene>
<dbReference type="RefSeq" id="WP_014029660.1">
    <property type="nucleotide sequence ID" value="NC_015942.1"/>
</dbReference>
<dbReference type="Gene3D" id="1.10.10.10">
    <property type="entry name" value="Winged helix-like DNA-binding domain superfamily/Winged helix DNA-binding domain"/>
    <property type="match status" value="1"/>
</dbReference>
<dbReference type="Proteomes" id="UP000009220">
    <property type="component" value="Chromosome"/>
</dbReference>
<organism evidence="2 3">
    <name type="scientific">Acidithiobacillus ferrivorans SS3</name>
    <dbReference type="NCBI Taxonomy" id="743299"/>
    <lineage>
        <taxon>Bacteria</taxon>
        <taxon>Pseudomonadati</taxon>
        <taxon>Pseudomonadota</taxon>
        <taxon>Acidithiobacillia</taxon>
        <taxon>Acidithiobacillales</taxon>
        <taxon>Acidithiobacillaceae</taxon>
        <taxon>Acidithiobacillus</taxon>
    </lineage>
</organism>
<dbReference type="eggNOG" id="COG0640">
    <property type="taxonomic scope" value="Bacteria"/>
</dbReference>
<dbReference type="InterPro" id="IPR036388">
    <property type="entry name" value="WH-like_DNA-bd_sf"/>
</dbReference>
<evidence type="ECO:0000313" key="2">
    <source>
        <dbReference type="EMBL" id="AEM48409.1"/>
    </source>
</evidence>
<protein>
    <submittedName>
        <fullName evidence="2">Hypotjetical protein</fullName>
    </submittedName>
</protein>
<dbReference type="KEGG" id="afi:Acife_2298"/>
<evidence type="ECO:0000313" key="3">
    <source>
        <dbReference type="Proteomes" id="UP000009220"/>
    </source>
</evidence>
<dbReference type="EMBL" id="CP002985">
    <property type="protein sequence ID" value="AEM48409.1"/>
    <property type="molecule type" value="Genomic_DNA"/>
</dbReference>
<feature type="region of interest" description="Disordered" evidence="1">
    <location>
        <begin position="110"/>
        <end position="133"/>
    </location>
</feature>
<feature type="compositionally biased region" description="Polar residues" evidence="1">
    <location>
        <begin position="110"/>
        <end position="131"/>
    </location>
</feature>
<name>G0JNZ4_9PROT</name>
<sequence length="264" mass="29002">MSIKCMVWAWGLDLPAPVKLVLLALADHADDQGVCWPGIRGVANKCNLSHRSVQRHVQDMVARGMVRVEERFRADGSRSSNLYCLSVGGGMESPGGVRPTGGVVTESHLPVTSESPLEPSFKTSIETSGETDSPVVRKRTSGAITTETWEAYSQAYQRRYGTDPVRNQKVNSQLANLVQRLGQEEAPAVAAFFVNHNGRFYMQGMHQVSLLLRDAEKLRTEWFTGQMTANRYPQGYCAQPPVEPGRAGHGDVVPTPARPTVVRL</sequence>
<accession>G0JNZ4</accession>
<dbReference type="HOGENOM" id="CLU_055580_0_0_6"/>
<evidence type="ECO:0000256" key="1">
    <source>
        <dbReference type="SAM" id="MobiDB-lite"/>
    </source>
</evidence>
<dbReference type="AlphaFoldDB" id="G0JNZ4"/>
<reference evidence="2 3" key="1">
    <citation type="journal article" date="2011" name="J. Bacteriol.">
        <title>Draft genome of the psychrotolerant acidophile Acidithiobacillus ferrivorans SS3.</title>
        <authorList>
            <person name="Liljeqvist M."/>
            <person name="Valdes J."/>
            <person name="Holmes D.S."/>
            <person name="Dopson M."/>
        </authorList>
    </citation>
    <scope>NUCLEOTIDE SEQUENCE [LARGE SCALE GENOMIC DNA]</scope>
    <source>
        <strain evidence="2 3">SS3</strain>
    </source>
</reference>